<dbReference type="PANTHER" id="PTHR39200:SF1">
    <property type="entry name" value="AUTO-TRANSPORTER ADHESIN HEAD GIN DOMAIN-CONTAINING PROTEIN-RELATED"/>
    <property type="match status" value="1"/>
</dbReference>
<feature type="compositionally biased region" description="Acidic residues" evidence="1">
    <location>
        <begin position="102"/>
        <end position="119"/>
    </location>
</feature>
<dbReference type="PANTHER" id="PTHR39200">
    <property type="entry name" value="HYPOTHETICAL EXPORTED PROTEIN"/>
    <property type="match status" value="1"/>
</dbReference>
<dbReference type="PROSITE" id="PS51257">
    <property type="entry name" value="PROKAR_LIPOPROTEIN"/>
    <property type="match status" value="1"/>
</dbReference>
<feature type="chain" id="PRO_5043662485" description="Auto-transporter adhesin head GIN domain-containing protein" evidence="2">
    <location>
        <begin position="18"/>
        <end position="376"/>
    </location>
</feature>
<dbReference type="AlphaFoldDB" id="A0AAV1T962"/>
<feature type="region of interest" description="Disordered" evidence="1">
    <location>
        <begin position="268"/>
        <end position="335"/>
    </location>
</feature>
<feature type="compositionally biased region" description="Low complexity" evidence="1">
    <location>
        <begin position="302"/>
        <end position="335"/>
    </location>
</feature>
<protein>
    <recommendedName>
        <fullName evidence="5">Auto-transporter adhesin head GIN domain-containing protein</fullName>
    </recommendedName>
</protein>
<keyword evidence="2" id="KW-0732">Signal</keyword>
<sequence>MNLQRLLLVASSSLACAVSKFTITPGTTQAATSTVDNVKFVKQWTVTAATTTDLINSIDLDLAGRVYVSYRSGLPTGVLGYVNVSGDSQAVVEAVGVAHDDANDDNDDDDENEANDPDGDLNVYINNNASTSLTGYLLTEVILASTGTVTDLQSKRSAVVVVEDGVLMTSSTTAELQVEASGSSAIFVSAADAAVSMRQLQLDASGSASLQFEVASVSVSNEAQVDAQGSGQVVVLAPTVEAAMLELDTENSGAICFSGQQVTATTYEGKDESRISMPNAADKHGSTGTAPCEKATVPPREPACAGTGCASGTSTTPGTAGASTTPGAAGTATTPGAAGGNNAGISASDGTSASSTPQLAALVAFAAVGVAMATLL</sequence>
<dbReference type="Proteomes" id="UP001162060">
    <property type="component" value="Unassembled WGS sequence"/>
</dbReference>
<proteinExistence type="predicted"/>
<evidence type="ECO:0000256" key="1">
    <source>
        <dbReference type="SAM" id="MobiDB-lite"/>
    </source>
</evidence>
<evidence type="ECO:0000313" key="4">
    <source>
        <dbReference type="Proteomes" id="UP001162060"/>
    </source>
</evidence>
<gene>
    <name evidence="3" type="ORF">PM001_LOCUS3092</name>
</gene>
<evidence type="ECO:0008006" key="5">
    <source>
        <dbReference type="Google" id="ProtNLM"/>
    </source>
</evidence>
<name>A0AAV1T962_9STRA</name>
<reference evidence="3" key="1">
    <citation type="submission" date="2024-01" db="EMBL/GenBank/DDBJ databases">
        <authorList>
            <person name="Webb A."/>
        </authorList>
    </citation>
    <scope>NUCLEOTIDE SEQUENCE</scope>
    <source>
        <strain evidence="3">Pm1</strain>
    </source>
</reference>
<comment type="caution">
    <text evidence="3">The sequence shown here is derived from an EMBL/GenBank/DDBJ whole genome shotgun (WGS) entry which is preliminary data.</text>
</comment>
<feature type="region of interest" description="Disordered" evidence="1">
    <location>
        <begin position="100"/>
        <end position="120"/>
    </location>
</feature>
<evidence type="ECO:0000256" key="2">
    <source>
        <dbReference type="SAM" id="SignalP"/>
    </source>
</evidence>
<organism evidence="3 4">
    <name type="scientific">Peronospora matthiolae</name>
    <dbReference type="NCBI Taxonomy" id="2874970"/>
    <lineage>
        <taxon>Eukaryota</taxon>
        <taxon>Sar</taxon>
        <taxon>Stramenopiles</taxon>
        <taxon>Oomycota</taxon>
        <taxon>Peronosporomycetes</taxon>
        <taxon>Peronosporales</taxon>
        <taxon>Peronosporaceae</taxon>
        <taxon>Peronospora</taxon>
    </lineage>
</organism>
<evidence type="ECO:0000313" key="3">
    <source>
        <dbReference type="EMBL" id="CAK7905354.1"/>
    </source>
</evidence>
<accession>A0AAV1T962</accession>
<feature type="signal peptide" evidence="2">
    <location>
        <begin position="1"/>
        <end position="17"/>
    </location>
</feature>
<dbReference type="EMBL" id="CAKLBY020000029">
    <property type="protein sequence ID" value="CAK7905354.1"/>
    <property type="molecule type" value="Genomic_DNA"/>
</dbReference>